<evidence type="ECO:0000313" key="2">
    <source>
        <dbReference type="Proteomes" id="UP000287651"/>
    </source>
</evidence>
<proteinExistence type="predicted"/>
<dbReference type="EMBL" id="AMZH03025889">
    <property type="protein sequence ID" value="RRT34885.1"/>
    <property type="molecule type" value="Genomic_DNA"/>
</dbReference>
<evidence type="ECO:0000313" key="1">
    <source>
        <dbReference type="EMBL" id="RRT34885.1"/>
    </source>
</evidence>
<organism evidence="1 2">
    <name type="scientific">Ensete ventricosum</name>
    <name type="common">Abyssinian banana</name>
    <name type="synonym">Musa ensete</name>
    <dbReference type="NCBI Taxonomy" id="4639"/>
    <lineage>
        <taxon>Eukaryota</taxon>
        <taxon>Viridiplantae</taxon>
        <taxon>Streptophyta</taxon>
        <taxon>Embryophyta</taxon>
        <taxon>Tracheophyta</taxon>
        <taxon>Spermatophyta</taxon>
        <taxon>Magnoliopsida</taxon>
        <taxon>Liliopsida</taxon>
        <taxon>Zingiberales</taxon>
        <taxon>Musaceae</taxon>
        <taxon>Ensete</taxon>
    </lineage>
</organism>
<sequence>MPPSPLPLRGRKRCTPSAWTAATALGWHHAGQQCHLAQALPLLAVTPANDHSCRRKPWLRGYPLWPVRGRCLCPQAPTVCESHARGWPRLLAGGRATGGYPCKGLWPWPATPVGGLTMAGRPTRGLALARHPFPRCVCRKNAARICISPLCLHYATVVAAPARAKALHAVGMDNRHCPRAAPRGSVVPPYAVLPLLAVTAANDHSCRRKPWLRGCPLWPVRGRCLCPQAPPCRQEPCPRVATTTGDCPCKGLWPWPTTPIGGLTMGSWPWPHTPFLIAFAVKIQQERVERFHAIQSHHTQFKTNLLHENLGSDTTVGKSQRDHHMHNRN</sequence>
<name>A0A426X5Y6_ENSVE</name>
<dbReference type="AlphaFoldDB" id="A0A426X5Y6"/>
<accession>A0A426X5Y6</accession>
<comment type="caution">
    <text evidence="1">The sequence shown here is derived from an EMBL/GenBank/DDBJ whole genome shotgun (WGS) entry which is preliminary data.</text>
</comment>
<protein>
    <submittedName>
        <fullName evidence="1">Uncharacterized protein</fullName>
    </submittedName>
</protein>
<gene>
    <name evidence="1" type="ORF">B296_00033275</name>
</gene>
<reference evidence="1 2" key="1">
    <citation type="journal article" date="2014" name="Agronomy (Basel)">
        <title>A Draft Genome Sequence for Ensete ventricosum, the Drought-Tolerant Tree Against Hunger.</title>
        <authorList>
            <person name="Harrison J."/>
            <person name="Moore K.A."/>
            <person name="Paszkiewicz K."/>
            <person name="Jones T."/>
            <person name="Grant M."/>
            <person name="Ambacheew D."/>
            <person name="Muzemil S."/>
            <person name="Studholme D.J."/>
        </authorList>
    </citation>
    <scope>NUCLEOTIDE SEQUENCE [LARGE SCALE GENOMIC DNA]</scope>
</reference>
<dbReference type="Proteomes" id="UP000287651">
    <property type="component" value="Unassembled WGS sequence"/>
</dbReference>